<evidence type="ECO:0000259" key="1">
    <source>
        <dbReference type="PROSITE" id="PS51723"/>
    </source>
</evidence>
<dbReference type="InterPro" id="IPR042279">
    <property type="entry name" value="Pep_M60_3"/>
</dbReference>
<reference evidence="2 3" key="1">
    <citation type="journal article" date="2015" name="Genome Announc.">
        <title>Complete Genome Sequence of the Novel Leech Symbiont Mucinivorans hirudinis M3T.</title>
        <authorList>
            <person name="Nelson M.C."/>
            <person name="Bomar L."/>
            <person name="Graf J."/>
        </authorList>
    </citation>
    <scope>NUCLEOTIDE SEQUENCE [LARGE SCALE GENOMIC DNA]</scope>
    <source>
        <strain evidence="3">M3</strain>
    </source>
</reference>
<dbReference type="Gene3D" id="3.40.390.80">
    <property type="entry name" value="Peptidase M60, enhancin-like domain 2"/>
    <property type="match status" value="1"/>
</dbReference>
<dbReference type="PATRIC" id="fig|1433126.3.peg.928"/>
<dbReference type="Gene3D" id="1.10.390.30">
    <property type="entry name" value="Peptidase M60, enhancin-like domain 3"/>
    <property type="match status" value="1"/>
</dbReference>
<gene>
    <name evidence="2" type="ORF">BN938_0930</name>
</gene>
<keyword evidence="3" id="KW-1185">Reference proteome</keyword>
<name>A0A060RCA2_9BACT</name>
<dbReference type="eggNOG" id="COG4166">
    <property type="taxonomic scope" value="Bacteria"/>
</dbReference>
<dbReference type="Gene3D" id="2.60.120.1250">
    <property type="entry name" value="Peptidase M60, enhancin-like domain 1"/>
    <property type="match status" value="1"/>
</dbReference>
<evidence type="ECO:0000313" key="3">
    <source>
        <dbReference type="Proteomes" id="UP000027616"/>
    </source>
</evidence>
<protein>
    <recommendedName>
        <fullName evidence="1">Peptidase M60 domain-containing protein</fullName>
    </recommendedName>
</protein>
<dbReference type="KEGG" id="rbc:BN938_0930"/>
<dbReference type="Gene3D" id="2.60.120.260">
    <property type="entry name" value="Galactose-binding domain-like"/>
    <property type="match status" value="1"/>
</dbReference>
<dbReference type="Gene3D" id="2.60.40.10">
    <property type="entry name" value="Immunoglobulins"/>
    <property type="match status" value="1"/>
</dbReference>
<dbReference type="SMART" id="SM01276">
    <property type="entry name" value="M60-like"/>
    <property type="match status" value="1"/>
</dbReference>
<dbReference type="HOGENOM" id="CLU_012663_0_0_10"/>
<proteinExistence type="predicted"/>
<dbReference type="InterPro" id="IPR031161">
    <property type="entry name" value="Peptidase_M60_dom"/>
</dbReference>
<sequence>MTQLGYGAEILLDLTKIDAQKEGIAEQKIEVTTNIEYEIILPSWVTVVTKTKAMEKFTHYFKIAPNAASAVRSGDIVVRGKGQYANIEKKISIIQEGTGGNIIVPTDKKFTPVGGRALNNEFQPGGEIRLAFDGDMGTIYHSRWAGTVFPVQLEFDMPATCDKIDYIVYNTRQPGGNGNFGNVELWANTTTNATFTKLGDWNFGQAAGAFPMFIKDGITSPKSFRFVVKDGAGNFASCSEMEFFQYGKEDPDQKAAIEKVFVNAACMELKNGVTEADIAELPKQLQVVASKLRAGTYPREFRCESYKAYSNPGEWGQKNVSRPYSNLDNPTGIEVKANEKFYVYVGTMGGNNVSLLNVDNKLVSGQTFMLREGMNEFTPTNNGQLYIQYYVADPSTAKSIDIHFPEVAGGYVCGYFNLEKHKSAQELDRIMKLTTTAIGGGTFTIQGKYVQWNFLKSSLNHSPSDLIDALNIWDEMVLGHWELMGIGESSGQFPGKRNNRQLACSTVDGYYMYATDYFVHFAANTISQRTSKASMFGTRDLMWGPGHEFGHQSDKALTWHGYSEASNNLFSNLTTWQFAQKYNSGSKTRGPGMQMLNKYSYEKGLNFMDFAFWENKGTDYDSDGLFLECRQYWQLYVYYHILGKEKTFYPKFFKLLRDNYSPLLMPQERSMQFYKLACDATGTDLTEFFEAWGWFNLIDKEIDQYGKVRHLLTQAMVDAAKSYVALKGYPKALPLQYIEDRETMDREDSGWASSLGQVGVWTTFRDNLKVSSNISYTLNGEAVSILNGGNAVGFEVRAGSPTAKVLAFSVRFGFTTNKLSGANKLYAVQADGTRIEIPRK</sequence>
<dbReference type="InterPro" id="IPR008979">
    <property type="entry name" value="Galactose-bd-like_sf"/>
</dbReference>
<organism evidence="2 3">
    <name type="scientific">Mucinivorans hirudinis</name>
    <dbReference type="NCBI Taxonomy" id="1433126"/>
    <lineage>
        <taxon>Bacteria</taxon>
        <taxon>Pseudomonadati</taxon>
        <taxon>Bacteroidota</taxon>
        <taxon>Bacteroidia</taxon>
        <taxon>Bacteroidales</taxon>
        <taxon>Rikenellaceae</taxon>
        <taxon>Mucinivorans</taxon>
    </lineage>
</organism>
<dbReference type="InterPro" id="IPR041333">
    <property type="entry name" value="M60_C"/>
</dbReference>
<dbReference type="CDD" id="cd14948">
    <property type="entry name" value="BACON"/>
    <property type="match status" value="1"/>
</dbReference>
<evidence type="ECO:0000313" key="2">
    <source>
        <dbReference type="EMBL" id="CDN31029.1"/>
    </source>
</evidence>
<dbReference type="AlphaFoldDB" id="A0A060RCA2"/>
<accession>A0A060RCA2</accession>
<dbReference type="InterPro" id="IPR024361">
    <property type="entry name" value="BACON"/>
</dbReference>
<dbReference type="Pfam" id="PF13402">
    <property type="entry name" value="Peptidase_M60"/>
    <property type="match status" value="1"/>
</dbReference>
<dbReference type="PROSITE" id="PS51723">
    <property type="entry name" value="PEPTIDASE_M60"/>
    <property type="match status" value="1"/>
</dbReference>
<dbReference type="SUPFAM" id="SSF49785">
    <property type="entry name" value="Galactose-binding domain-like"/>
    <property type="match status" value="1"/>
</dbReference>
<dbReference type="Pfam" id="PF18630">
    <property type="entry name" value="Peptidase_M60_C"/>
    <property type="match status" value="1"/>
</dbReference>
<dbReference type="STRING" id="1433126.BN938_0930"/>
<dbReference type="EMBL" id="HG934468">
    <property type="protein sequence ID" value="CDN31029.1"/>
    <property type="molecule type" value="Genomic_DNA"/>
</dbReference>
<dbReference type="Proteomes" id="UP000027616">
    <property type="component" value="Chromosome I"/>
</dbReference>
<dbReference type="InterPro" id="IPR013783">
    <property type="entry name" value="Ig-like_fold"/>
</dbReference>
<feature type="domain" description="Peptidase M60" evidence="1">
    <location>
        <begin position="326"/>
        <end position="640"/>
    </location>
</feature>